<dbReference type="PANTHER" id="PTHR33744">
    <property type="entry name" value="CARBOHYDRATE DIACID REGULATOR"/>
    <property type="match status" value="1"/>
</dbReference>
<name>A0A1Y2MKI0_PSEAH</name>
<dbReference type="InterPro" id="IPR041522">
    <property type="entry name" value="CdaR_GGDEF"/>
</dbReference>
<proteinExistence type="inferred from homology"/>
<evidence type="ECO:0000313" key="6">
    <source>
        <dbReference type="Proteomes" id="UP000194360"/>
    </source>
</evidence>
<evidence type="ECO:0000259" key="4">
    <source>
        <dbReference type="Pfam" id="PF17853"/>
    </source>
</evidence>
<evidence type="ECO:0000259" key="3">
    <source>
        <dbReference type="Pfam" id="PF13556"/>
    </source>
</evidence>
<dbReference type="InterPro" id="IPR042070">
    <property type="entry name" value="PucR_C-HTH_sf"/>
</dbReference>
<feature type="region of interest" description="Disordered" evidence="2">
    <location>
        <begin position="267"/>
        <end position="293"/>
    </location>
</feature>
<dbReference type="Pfam" id="PF13556">
    <property type="entry name" value="HTH_30"/>
    <property type="match status" value="1"/>
</dbReference>
<feature type="region of interest" description="Disordered" evidence="2">
    <location>
        <begin position="1"/>
        <end position="22"/>
    </location>
</feature>
<dbReference type="Gene3D" id="1.10.10.2840">
    <property type="entry name" value="PucR C-terminal helix-turn-helix domain"/>
    <property type="match status" value="1"/>
</dbReference>
<dbReference type="Pfam" id="PF17853">
    <property type="entry name" value="GGDEF_2"/>
    <property type="match status" value="1"/>
</dbReference>
<feature type="compositionally biased region" description="Low complexity" evidence="2">
    <location>
        <begin position="267"/>
        <end position="276"/>
    </location>
</feature>
<feature type="domain" description="PucR C-terminal helix-turn-helix" evidence="3">
    <location>
        <begin position="402"/>
        <end position="459"/>
    </location>
</feature>
<dbReference type="RefSeq" id="WP_085915958.1">
    <property type="nucleotide sequence ID" value="NZ_AP018920.1"/>
</dbReference>
<gene>
    <name evidence="5" type="primary">pucR_7</name>
    <name evidence="5" type="ORF">BG845_05857</name>
</gene>
<sequence length="468" mass="48848">MAAADSTPSRTEHPSPDAAGRPEIAEKLLRLRRFVAMCSHLSAAAAQQNDLDAIVGLLASATGSSVAVLDRGLEVLAEAGPCTATEILAIARDHAGTAGFSRILSAAARNRRALQVPGHRQETPVGVAPVSVGKDLAGYLLSTAERDGPNDTGLGEDLMLLAGEHAAMVCGVLLGRDLVVTAAAGRARRELVEGLLLARDIDRGEATQWAQHLGYDEALPHAVTVVPLPRDSDAPATAAIVEQVLGALAPEAILAVRADEVVAVLPGPGASTTARPPGAPPPSGTKPDGATSGTALPAAVARALELTEGLVEELHRRGVAVPAIGIGNECRAAAQVARSYSEARRALTAGLRSPVPGAVVPFAELGVHRLLLQFPDPAELRRFGDEVLGQLFADGSSTGADLLTTLSVYFEENSSPSRTARRLHVHPNTVAYRLRRVEEITGLRLDLHRDRLMAEIAVEIIEGSRYGS</sequence>
<reference evidence="5 6" key="1">
    <citation type="submission" date="2016-09" db="EMBL/GenBank/DDBJ databases">
        <title>Pseudonocardia autotrophica DSM535, a candidate organism with high potential of specific P450 cytochromes.</title>
        <authorList>
            <person name="Grumaz C."/>
            <person name="Vainshtein Y."/>
            <person name="Kirstahler P."/>
            <person name="Sohn K."/>
        </authorList>
    </citation>
    <scope>NUCLEOTIDE SEQUENCE [LARGE SCALE GENOMIC DNA]</scope>
    <source>
        <strain evidence="5 6">DSM 535</strain>
    </source>
</reference>
<dbReference type="PANTHER" id="PTHR33744:SF1">
    <property type="entry name" value="DNA-BINDING TRANSCRIPTIONAL ACTIVATOR ADER"/>
    <property type="match status" value="1"/>
</dbReference>
<dbReference type="Proteomes" id="UP000194360">
    <property type="component" value="Unassembled WGS sequence"/>
</dbReference>
<evidence type="ECO:0000256" key="2">
    <source>
        <dbReference type="SAM" id="MobiDB-lite"/>
    </source>
</evidence>
<comment type="caution">
    <text evidence="5">The sequence shown here is derived from an EMBL/GenBank/DDBJ whole genome shotgun (WGS) entry which is preliminary data.</text>
</comment>
<keyword evidence="6" id="KW-1185">Reference proteome</keyword>
<dbReference type="OrthoDB" id="8026818at2"/>
<dbReference type="EMBL" id="MIGB01000047">
    <property type="protein sequence ID" value="OSY35765.1"/>
    <property type="molecule type" value="Genomic_DNA"/>
</dbReference>
<protein>
    <submittedName>
        <fullName evidence="5">Purine catabolism regulatory protein</fullName>
    </submittedName>
</protein>
<comment type="similarity">
    <text evidence="1">Belongs to the CdaR family.</text>
</comment>
<dbReference type="AlphaFoldDB" id="A0A1Y2MKI0"/>
<evidence type="ECO:0000313" key="5">
    <source>
        <dbReference type="EMBL" id="OSY35765.1"/>
    </source>
</evidence>
<evidence type="ECO:0000256" key="1">
    <source>
        <dbReference type="ARBA" id="ARBA00006754"/>
    </source>
</evidence>
<accession>A0A1Y2MKI0</accession>
<dbReference type="InterPro" id="IPR051448">
    <property type="entry name" value="CdaR-like_regulators"/>
</dbReference>
<dbReference type="InterPro" id="IPR025736">
    <property type="entry name" value="PucR_C-HTH_dom"/>
</dbReference>
<organism evidence="5 6">
    <name type="scientific">Pseudonocardia autotrophica</name>
    <name type="common">Amycolata autotrophica</name>
    <name type="synonym">Nocardia autotrophica</name>
    <dbReference type="NCBI Taxonomy" id="2074"/>
    <lineage>
        <taxon>Bacteria</taxon>
        <taxon>Bacillati</taxon>
        <taxon>Actinomycetota</taxon>
        <taxon>Actinomycetes</taxon>
        <taxon>Pseudonocardiales</taxon>
        <taxon>Pseudonocardiaceae</taxon>
        <taxon>Pseudonocardia</taxon>
    </lineage>
</organism>
<dbReference type="STRING" id="2074.BG845_05857"/>
<feature type="domain" description="CdaR GGDEF-like" evidence="4">
    <location>
        <begin position="202"/>
        <end position="348"/>
    </location>
</feature>